<gene>
    <name evidence="1" type="ORF">HPP92_027989</name>
</gene>
<dbReference type="OrthoDB" id="439808at2759"/>
<protein>
    <submittedName>
        <fullName evidence="1">Uncharacterized protein</fullName>
    </submittedName>
</protein>
<dbReference type="Proteomes" id="UP000636800">
    <property type="component" value="Unassembled WGS sequence"/>
</dbReference>
<accession>A0A835P9P7</accession>
<reference evidence="1 2" key="1">
    <citation type="journal article" date="2020" name="Nat. Food">
        <title>A phased Vanilla planifolia genome enables genetic improvement of flavour and production.</title>
        <authorList>
            <person name="Hasing T."/>
            <person name="Tang H."/>
            <person name="Brym M."/>
            <person name="Khazi F."/>
            <person name="Huang T."/>
            <person name="Chambers A.H."/>
        </authorList>
    </citation>
    <scope>NUCLEOTIDE SEQUENCE [LARGE SCALE GENOMIC DNA]</scope>
    <source>
        <tissue evidence="1">Leaf</tissue>
    </source>
</reference>
<dbReference type="AlphaFoldDB" id="A0A835P9P7"/>
<evidence type="ECO:0000313" key="2">
    <source>
        <dbReference type="Proteomes" id="UP000636800"/>
    </source>
</evidence>
<organism evidence="1 2">
    <name type="scientific">Vanilla planifolia</name>
    <name type="common">Vanilla</name>
    <dbReference type="NCBI Taxonomy" id="51239"/>
    <lineage>
        <taxon>Eukaryota</taxon>
        <taxon>Viridiplantae</taxon>
        <taxon>Streptophyta</taxon>
        <taxon>Embryophyta</taxon>
        <taxon>Tracheophyta</taxon>
        <taxon>Spermatophyta</taxon>
        <taxon>Magnoliopsida</taxon>
        <taxon>Liliopsida</taxon>
        <taxon>Asparagales</taxon>
        <taxon>Orchidaceae</taxon>
        <taxon>Vanilloideae</taxon>
        <taxon>Vanilleae</taxon>
        <taxon>Vanilla</taxon>
    </lineage>
</organism>
<dbReference type="EMBL" id="JADCNL010000362">
    <property type="protein sequence ID" value="KAG0448139.1"/>
    <property type="molecule type" value="Genomic_DNA"/>
</dbReference>
<comment type="caution">
    <text evidence="1">The sequence shown here is derived from an EMBL/GenBank/DDBJ whole genome shotgun (WGS) entry which is preliminary data.</text>
</comment>
<evidence type="ECO:0000313" key="1">
    <source>
        <dbReference type="EMBL" id="KAG0448139.1"/>
    </source>
</evidence>
<keyword evidence="2" id="KW-1185">Reference proteome</keyword>
<proteinExistence type="predicted"/>
<sequence>MRLRNKGVKKVLMFVKLMGGQAIIQIVGVMTTSNSIKLGEPTIVNGEMEAGKAPKEKITDPAKLREKIEKIDAKIDSLKAKREVLVKQLYELEG</sequence>
<name>A0A835P9P7_VANPL</name>